<evidence type="ECO:0000313" key="1">
    <source>
        <dbReference type="EMBL" id="SQF91885.1"/>
    </source>
</evidence>
<evidence type="ECO:0000313" key="2">
    <source>
        <dbReference type="Proteomes" id="UP000248640"/>
    </source>
</evidence>
<accession>A0A8B4I965</accession>
<sequence>MFDPITVGAFCFAFLAIGYSLGVLQCHFLNKKA</sequence>
<gene>
    <name evidence="1" type="ORF">NCTC10038_03313</name>
</gene>
<protein>
    <submittedName>
        <fullName evidence="1">Uncharacterized protein</fullName>
    </submittedName>
</protein>
<dbReference type="AlphaFoldDB" id="A0A8B4I965"/>
<name>A0A8B4I965_PSEFL</name>
<reference evidence="1 2" key="1">
    <citation type="submission" date="2018-06" db="EMBL/GenBank/DDBJ databases">
        <authorList>
            <consortium name="Pathogen Informatics"/>
            <person name="Doyle S."/>
        </authorList>
    </citation>
    <scope>NUCLEOTIDE SEQUENCE [LARGE SCALE GENOMIC DNA]</scope>
    <source>
        <strain evidence="1 2">NCTC10038</strain>
    </source>
</reference>
<dbReference type="EMBL" id="LS483372">
    <property type="protein sequence ID" value="SQF91885.1"/>
    <property type="molecule type" value="Genomic_DNA"/>
</dbReference>
<organism evidence="1 2">
    <name type="scientific">Pseudomonas fluorescens</name>
    <dbReference type="NCBI Taxonomy" id="294"/>
    <lineage>
        <taxon>Bacteria</taxon>
        <taxon>Pseudomonadati</taxon>
        <taxon>Pseudomonadota</taxon>
        <taxon>Gammaproteobacteria</taxon>
        <taxon>Pseudomonadales</taxon>
        <taxon>Pseudomonadaceae</taxon>
        <taxon>Pseudomonas</taxon>
    </lineage>
</organism>
<dbReference type="Proteomes" id="UP000248640">
    <property type="component" value="Chromosome 1"/>
</dbReference>
<proteinExistence type="predicted"/>